<accession>A0A077M2U1</accession>
<comment type="caution">
    <text evidence="2">The sequence shown here is derived from an EMBL/GenBank/DDBJ whole genome shotgun (WGS) entry which is preliminary data.</text>
</comment>
<name>A0A077M2U1_9MICO</name>
<dbReference type="STRING" id="1194083.BN12_30065"/>
<organism evidence="2 3">
    <name type="scientific">Nostocoides japonicum T1-X7</name>
    <dbReference type="NCBI Taxonomy" id="1194083"/>
    <lineage>
        <taxon>Bacteria</taxon>
        <taxon>Bacillati</taxon>
        <taxon>Actinomycetota</taxon>
        <taxon>Actinomycetes</taxon>
        <taxon>Micrococcales</taxon>
        <taxon>Intrasporangiaceae</taxon>
        <taxon>Nostocoides</taxon>
    </lineage>
</organism>
<evidence type="ECO:0000313" key="2">
    <source>
        <dbReference type="EMBL" id="CCH78539.1"/>
    </source>
</evidence>
<evidence type="ECO:0000313" key="3">
    <source>
        <dbReference type="Proteomes" id="UP000035721"/>
    </source>
</evidence>
<keyword evidence="3" id="KW-1185">Reference proteome</keyword>
<proteinExistence type="predicted"/>
<protein>
    <submittedName>
        <fullName evidence="2">Uncharacterized protein</fullName>
    </submittedName>
</protein>
<sequence length="135" mass="14005">MDPGRLGVHDHPEDVGCPVGGVLPAVPDRLQARSQLDRDLLGFDPDGQLTDPKAPAPRPDVGAQPPVQIPNEVVAQEGIEVDVAAPGIGQKLLAHADLDGLLQVLDVHLRGLCRHAARAAGRSASNSSCSRGVSP</sequence>
<dbReference type="AlphaFoldDB" id="A0A077M2U1"/>
<gene>
    <name evidence="2" type="ORF">BN12_30065</name>
</gene>
<reference evidence="2 3" key="1">
    <citation type="journal article" date="2013" name="ISME J.">
        <title>A metabolic model for members of the genus Tetrasphaera involved in enhanced biological phosphorus removal.</title>
        <authorList>
            <person name="Kristiansen R."/>
            <person name="Nguyen H.T.T."/>
            <person name="Saunders A.M."/>
            <person name="Nielsen J.L."/>
            <person name="Wimmer R."/>
            <person name="Le V.Q."/>
            <person name="McIlroy S.J."/>
            <person name="Petrovski S."/>
            <person name="Seviour R.J."/>
            <person name="Calteau A."/>
            <person name="Nielsen K.L."/>
            <person name="Nielsen P.H."/>
        </authorList>
    </citation>
    <scope>NUCLEOTIDE SEQUENCE [LARGE SCALE GENOMIC DNA]</scope>
    <source>
        <strain evidence="2 3">T1-X7</strain>
    </source>
</reference>
<dbReference type="EMBL" id="CAJB01000223">
    <property type="protein sequence ID" value="CCH78539.1"/>
    <property type="molecule type" value="Genomic_DNA"/>
</dbReference>
<evidence type="ECO:0000256" key="1">
    <source>
        <dbReference type="SAM" id="MobiDB-lite"/>
    </source>
</evidence>
<dbReference type="Proteomes" id="UP000035721">
    <property type="component" value="Unassembled WGS sequence"/>
</dbReference>
<feature type="region of interest" description="Disordered" evidence="1">
    <location>
        <begin position="40"/>
        <end position="66"/>
    </location>
</feature>